<gene>
    <name evidence="2" type="ORF">GCM10012289_68200</name>
</gene>
<accession>A0A918DS72</accession>
<dbReference type="AlphaFoldDB" id="A0A918DS72"/>
<keyword evidence="1" id="KW-1133">Transmembrane helix</keyword>
<reference evidence="2" key="1">
    <citation type="journal article" date="2014" name="Int. J. Syst. Evol. Microbiol.">
        <title>Complete genome sequence of Corynebacterium casei LMG S-19264T (=DSM 44701T), isolated from a smear-ripened cheese.</title>
        <authorList>
            <consortium name="US DOE Joint Genome Institute (JGI-PGF)"/>
            <person name="Walter F."/>
            <person name="Albersmeier A."/>
            <person name="Kalinowski J."/>
            <person name="Ruckert C."/>
        </authorList>
    </citation>
    <scope>NUCLEOTIDE SEQUENCE</scope>
    <source>
        <strain evidence="2">CGMCC 4.7368</strain>
    </source>
</reference>
<feature type="transmembrane region" description="Helical" evidence="1">
    <location>
        <begin position="140"/>
        <end position="157"/>
    </location>
</feature>
<comment type="caution">
    <text evidence="2">The sequence shown here is derived from an EMBL/GenBank/DDBJ whole genome shotgun (WGS) entry which is preliminary data.</text>
</comment>
<keyword evidence="3" id="KW-1185">Reference proteome</keyword>
<keyword evidence="1" id="KW-0472">Membrane</keyword>
<feature type="transmembrane region" description="Helical" evidence="1">
    <location>
        <begin position="57"/>
        <end position="74"/>
    </location>
</feature>
<keyword evidence="1" id="KW-0812">Transmembrane</keyword>
<dbReference type="Proteomes" id="UP000646523">
    <property type="component" value="Unassembled WGS sequence"/>
</dbReference>
<evidence type="ECO:0000256" key="1">
    <source>
        <dbReference type="SAM" id="Phobius"/>
    </source>
</evidence>
<dbReference type="RefSeq" id="WP_189128336.1">
    <property type="nucleotide sequence ID" value="NZ_BMNH01000033.1"/>
</dbReference>
<feature type="transmembrane region" description="Helical" evidence="1">
    <location>
        <begin position="109"/>
        <end position="128"/>
    </location>
</feature>
<feature type="transmembrane region" description="Helical" evidence="1">
    <location>
        <begin position="86"/>
        <end position="103"/>
    </location>
</feature>
<evidence type="ECO:0000313" key="3">
    <source>
        <dbReference type="Proteomes" id="UP000646523"/>
    </source>
</evidence>
<feature type="transmembrane region" description="Helical" evidence="1">
    <location>
        <begin position="169"/>
        <end position="190"/>
    </location>
</feature>
<reference evidence="2" key="2">
    <citation type="submission" date="2020-09" db="EMBL/GenBank/DDBJ databases">
        <authorList>
            <person name="Sun Q."/>
            <person name="Zhou Y."/>
        </authorList>
    </citation>
    <scope>NUCLEOTIDE SEQUENCE</scope>
    <source>
        <strain evidence="2">CGMCC 4.7368</strain>
    </source>
</reference>
<feature type="transmembrane region" description="Helical" evidence="1">
    <location>
        <begin position="257"/>
        <end position="275"/>
    </location>
</feature>
<organism evidence="2 3">
    <name type="scientific">Nonomuraea cavernae</name>
    <dbReference type="NCBI Taxonomy" id="2045107"/>
    <lineage>
        <taxon>Bacteria</taxon>
        <taxon>Bacillati</taxon>
        <taxon>Actinomycetota</taxon>
        <taxon>Actinomycetes</taxon>
        <taxon>Streptosporangiales</taxon>
        <taxon>Streptosporangiaceae</taxon>
        <taxon>Nonomuraea</taxon>
    </lineage>
</organism>
<proteinExistence type="predicted"/>
<name>A0A918DS72_9ACTN</name>
<protein>
    <submittedName>
        <fullName evidence="2">Uncharacterized protein</fullName>
    </submittedName>
</protein>
<evidence type="ECO:0000313" key="2">
    <source>
        <dbReference type="EMBL" id="GGO80773.1"/>
    </source>
</evidence>
<sequence>MTTETTPRIAASGARKRFLWHYLEMVLAMFAGMLLFAPVWDALTAGSALFARPDVDVLVMATNMTLGMSIWMRYRGHTWAPIAEMGVAMYAPFAVLLVPYWLGALSEGGLMMAGHVLMFPAMLLVMLLRRAEYSAPHAGPAPLPGGPVVAALVQRWPTWLGLLITFDSWFAPGTPPPVLLVVLAGAYPVIGLFRRTLRDRRLLALQLAGLAGYTVLALVAMSADPVTARYLIAAGWLAHVLWDLGHFVANRVVPRGYAELCIAIDLVIGLTILFLL</sequence>
<feature type="transmembrane region" description="Helical" evidence="1">
    <location>
        <begin position="227"/>
        <end position="245"/>
    </location>
</feature>
<feature type="transmembrane region" description="Helical" evidence="1">
    <location>
        <begin position="18"/>
        <end position="37"/>
    </location>
</feature>
<feature type="transmembrane region" description="Helical" evidence="1">
    <location>
        <begin position="202"/>
        <end position="221"/>
    </location>
</feature>
<dbReference type="EMBL" id="BMNH01000033">
    <property type="protein sequence ID" value="GGO80773.1"/>
    <property type="molecule type" value="Genomic_DNA"/>
</dbReference>